<keyword evidence="2" id="KW-1185">Reference proteome</keyword>
<evidence type="ECO:0000313" key="1">
    <source>
        <dbReference type="EMBL" id="CAG9795033.1"/>
    </source>
</evidence>
<reference evidence="1" key="1">
    <citation type="submission" date="2021-12" db="EMBL/GenBank/DDBJ databases">
        <authorList>
            <person name="King R."/>
        </authorList>
    </citation>
    <scope>NUCLEOTIDE SEQUENCE</scope>
</reference>
<protein>
    <submittedName>
        <fullName evidence="1">Uncharacterized protein</fullName>
    </submittedName>
</protein>
<dbReference type="Proteomes" id="UP001153714">
    <property type="component" value="Chromosome 7"/>
</dbReference>
<accession>A0A9N9WKA8</accession>
<sequence length="139" mass="16175">MKACYLPLPHYLPQKHLSIPGLSFVSIKTYYRLGIAVEGKTCPVVIRFTRSDALRNVWRSKSKLKRSFAVLSEFLTKARQVLFQDTLRHIGMTNVWTLGSNIYIKTPNDSRVMVHTPEDLQILNKHHQKCVFELRFKCN</sequence>
<gene>
    <name evidence="1" type="ORF">DIATSA_LOCUS12343</name>
</gene>
<organism evidence="1 2">
    <name type="scientific">Diatraea saccharalis</name>
    <name type="common">sugarcane borer</name>
    <dbReference type="NCBI Taxonomy" id="40085"/>
    <lineage>
        <taxon>Eukaryota</taxon>
        <taxon>Metazoa</taxon>
        <taxon>Ecdysozoa</taxon>
        <taxon>Arthropoda</taxon>
        <taxon>Hexapoda</taxon>
        <taxon>Insecta</taxon>
        <taxon>Pterygota</taxon>
        <taxon>Neoptera</taxon>
        <taxon>Endopterygota</taxon>
        <taxon>Lepidoptera</taxon>
        <taxon>Glossata</taxon>
        <taxon>Ditrysia</taxon>
        <taxon>Pyraloidea</taxon>
        <taxon>Crambidae</taxon>
        <taxon>Crambinae</taxon>
        <taxon>Diatraea</taxon>
    </lineage>
</organism>
<proteinExistence type="predicted"/>
<evidence type="ECO:0000313" key="2">
    <source>
        <dbReference type="Proteomes" id="UP001153714"/>
    </source>
</evidence>
<reference evidence="1" key="2">
    <citation type="submission" date="2022-10" db="EMBL/GenBank/DDBJ databases">
        <authorList>
            <consortium name="ENA_rothamsted_submissions"/>
            <consortium name="culmorum"/>
            <person name="King R."/>
        </authorList>
    </citation>
    <scope>NUCLEOTIDE SEQUENCE</scope>
</reference>
<dbReference type="EMBL" id="OU893338">
    <property type="protein sequence ID" value="CAG9795033.1"/>
    <property type="molecule type" value="Genomic_DNA"/>
</dbReference>
<dbReference type="OrthoDB" id="6779620at2759"/>
<dbReference type="AlphaFoldDB" id="A0A9N9WKA8"/>
<name>A0A9N9WKA8_9NEOP</name>